<dbReference type="AlphaFoldDB" id="A0A392VWX6"/>
<comment type="caution">
    <text evidence="1">The sequence shown here is derived from an EMBL/GenBank/DDBJ whole genome shotgun (WGS) entry which is preliminary data.</text>
</comment>
<sequence>MVLNSSTEWYMNQILRKMRQPLPLAHFKMWDYLLILK</sequence>
<evidence type="ECO:0000313" key="2">
    <source>
        <dbReference type="Proteomes" id="UP000265520"/>
    </source>
</evidence>
<feature type="non-terminal residue" evidence="1">
    <location>
        <position position="37"/>
    </location>
</feature>
<organism evidence="1 2">
    <name type="scientific">Trifolium medium</name>
    <dbReference type="NCBI Taxonomy" id="97028"/>
    <lineage>
        <taxon>Eukaryota</taxon>
        <taxon>Viridiplantae</taxon>
        <taxon>Streptophyta</taxon>
        <taxon>Embryophyta</taxon>
        <taxon>Tracheophyta</taxon>
        <taxon>Spermatophyta</taxon>
        <taxon>Magnoliopsida</taxon>
        <taxon>eudicotyledons</taxon>
        <taxon>Gunneridae</taxon>
        <taxon>Pentapetalae</taxon>
        <taxon>rosids</taxon>
        <taxon>fabids</taxon>
        <taxon>Fabales</taxon>
        <taxon>Fabaceae</taxon>
        <taxon>Papilionoideae</taxon>
        <taxon>50 kb inversion clade</taxon>
        <taxon>NPAAA clade</taxon>
        <taxon>Hologalegina</taxon>
        <taxon>IRL clade</taxon>
        <taxon>Trifolieae</taxon>
        <taxon>Trifolium</taxon>
    </lineage>
</organism>
<dbReference type="Proteomes" id="UP000265520">
    <property type="component" value="Unassembled WGS sequence"/>
</dbReference>
<name>A0A392VWX6_9FABA</name>
<dbReference type="EMBL" id="LXQA011265025">
    <property type="protein sequence ID" value="MCI91185.1"/>
    <property type="molecule type" value="Genomic_DNA"/>
</dbReference>
<proteinExistence type="predicted"/>
<keyword evidence="2" id="KW-1185">Reference proteome</keyword>
<protein>
    <submittedName>
        <fullName evidence="1">Uncharacterized protein</fullName>
    </submittedName>
</protein>
<accession>A0A392VWX6</accession>
<reference evidence="1 2" key="1">
    <citation type="journal article" date="2018" name="Front. Plant Sci.">
        <title>Red Clover (Trifolium pratense) and Zigzag Clover (T. medium) - A Picture of Genomic Similarities and Differences.</title>
        <authorList>
            <person name="Dluhosova J."/>
            <person name="Istvanek J."/>
            <person name="Nedelnik J."/>
            <person name="Repkova J."/>
        </authorList>
    </citation>
    <scope>NUCLEOTIDE SEQUENCE [LARGE SCALE GENOMIC DNA]</scope>
    <source>
        <strain evidence="2">cv. 10/8</strain>
        <tissue evidence="1">Leaf</tissue>
    </source>
</reference>
<evidence type="ECO:0000313" key="1">
    <source>
        <dbReference type="EMBL" id="MCI91185.1"/>
    </source>
</evidence>